<protein>
    <submittedName>
        <fullName evidence="1">Uncharacterized protein</fullName>
    </submittedName>
</protein>
<gene>
    <name evidence="1" type="ORF">DXB81_11735</name>
</gene>
<comment type="caution">
    <text evidence="1">The sequence shown here is derived from an EMBL/GenBank/DDBJ whole genome shotgun (WGS) entry which is preliminary data.</text>
</comment>
<dbReference type="RefSeq" id="WP_117739379.1">
    <property type="nucleotide sequence ID" value="NZ_QSUB01000005.1"/>
</dbReference>
<reference evidence="1 2" key="1">
    <citation type="submission" date="2018-08" db="EMBL/GenBank/DDBJ databases">
        <title>A genome reference for cultivated species of the human gut microbiota.</title>
        <authorList>
            <person name="Zou Y."/>
            <person name="Xue W."/>
            <person name="Luo G."/>
        </authorList>
    </citation>
    <scope>NUCLEOTIDE SEQUENCE [LARGE SCALE GENOMIC DNA]</scope>
    <source>
        <strain evidence="1 2">OM06-11AA</strain>
    </source>
</reference>
<sequence length="96" mass="11239">MSGILQPDRIKIVELIKAGSLDEIMEYIRTIDSYDELAKFIRRPVLAYEFIDIEDGEKTYRKISGPMPFDSYAEAEAARLQFIHDYCEPQKENFEL</sequence>
<proteinExistence type="predicted"/>
<dbReference type="Proteomes" id="UP000261222">
    <property type="component" value="Unassembled WGS sequence"/>
</dbReference>
<accession>A0A3E5A4S1</accession>
<dbReference type="EMBL" id="QSUB01000005">
    <property type="protein sequence ID" value="RGN03812.1"/>
    <property type="molecule type" value="Genomic_DNA"/>
</dbReference>
<organism evidence="1 2">
    <name type="scientific">Blautia obeum</name>
    <dbReference type="NCBI Taxonomy" id="40520"/>
    <lineage>
        <taxon>Bacteria</taxon>
        <taxon>Bacillati</taxon>
        <taxon>Bacillota</taxon>
        <taxon>Clostridia</taxon>
        <taxon>Lachnospirales</taxon>
        <taxon>Lachnospiraceae</taxon>
        <taxon>Blautia</taxon>
    </lineage>
</organism>
<name>A0A3E5A4S1_9FIRM</name>
<dbReference type="AlphaFoldDB" id="A0A3E5A4S1"/>
<evidence type="ECO:0000313" key="2">
    <source>
        <dbReference type="Proteomes" id="UP000261222"/>
    </source>
</evidence>
<evidence type="ECO:0000313" key="1">
    <source>
        <dbReference type="EMBL" id="RGN03812.1"/>
    </source>
</evidence>